<sequence>MAKSGTRLDDQQAAALGHALPADLMAKVDAGAQLYYAIYHHPRAKELLTSDFMTNGLRNAYIAAGEAYRPRR</sequence>
<evidence type="ECO:0000313" key="2">
    <source>
        <dbReference type="Proteomes" id="UP000622245"/>
    </source>
</evidence>
<name>A0ABS1YCH5_9ACTN</name>
<evidence type="ECO:0000313" key="1">
    <source>
        <dbReference type="EMBL" id="MBM0275106.1"/>
    </source>
</evidence>
<proteinExistence type="predicted"/>
<keyword evidence="2" id="KW-1185">Reference proteome</keyword>
<dbReference type="RefSeq" id="WP_203147512.1">
    <property type="nucleotide sequence ID" value="NZ_JAEVHL010000017.1"/>
</dbReference>
<organism evidence="1 2">
    <name type="scientific">Micromonospora tarensis</name>
    <dbReference type="NCBI Taxonomy" id="2806100"/>
    <lineage>
        <taxon>Bacteria</taxon>
        <taxon>Bacillati</taxon>
        <taxon>Actinomycetota</taxon>
        <taxon>Actinomycetes</taxon>
        <taxon>Micromonosporales</taxon>
        <taxon>Micromonosporaceae</taxon>
        <taxon>Micromonospora</taxon>
    </lineage>
</organism>
<reference evidence="1 2" key="1">
    <citation type="submission" date="2021-01" db="EMBL/GenBank/DDBJ databases">
        <title>Draft genome sequence of Micromonospora sp. strain STR1s_6.</title>
        <authorList>
            <person name="Karlyshev A."/>
            <person name="Jawad R."/>
        </authorList>
    </citation>
    <scope>NUCLEOTIDE SEQUENCE [LARGE SCALE GENOMIC DNA]</scope>
    <source>
        <strain evidence="1 2">STR1S-6</strain>
    </source>
</reference>
<accession>A0ABS1YCH5</accession>
<comment type="caution">
    <text evidence="1">The sequence shown here is derived from an EMBL/GenBank/DDBJ whole genome shotgun (WGS) entry which is preliminary data.</text>
</comment>
<dbReference type="Proteomes" id="UP000622245">
    <property type="component" value="Unassembled WGS sequence"/>
</dbReference>
<protein>
    <submittedName>
        <fullName evidence="1">Uncharacterized protein</fullName>
    </submittedName>
</protein>
<dbReference type="EMBL" id="JAEVHL010000017">
    <property type="protein sequence ID" value="MBM0275106.1"/>
    <property type="molecule type" value="Genomic_DNA"/>
</dbReference>
<gene>
    <name evidence="1" type="ORF">JM949_06365</name>
</gene>